<dbReference type="GO" id="GO:0003676">
    <property type="term" value="F:nucleic acid binding"/>
    <property type="evidence" value="ECO:0007669"/>
    <property type="project" value="InterPro"/>
</dbReference>
<dbReference type="EMBL" id="FUIE01000049">
    <property type="protein sequence ID" value="SJM63538.1"/>
    <property type="molecule type" value="Genomic_DNA"/>
</dbReference>
<dbReference type="PROSITE" id="PS50994">
    <property type="entry name" value="INTEGRASE"/>
    <property type="match status" value="1"/>
</dbReference>
<evidence type="ECO:0000259" key="1">
    <source>
        <dbReference type="PROSITE" id="PS50994"/>
    </source>
</evidence>
<evidence type="ECO:0000313" key="2">
    <source>
        <dbReference type="EMBL" id="SJM63538.1"/>
    </source>
</evidence>
<proteinExistence type="predicted"/>
<reference evidence="2 3" key="1">
    <citation type="submission" date="2017-02" db="EMBL/GenBank/DDBJ databases">
        <authorList>
            <person name="Peterson S.W."/>
        </authorList>
    </citation>
    <scope>NUCLEOTIDE SEQUENCE [LARGE SCALE GENOMIC DNA]</scope>
    <source>
        <strain evidence="2 3">3F5N</strain>
    </source>
</reference>
<dbReference type="Proteomes" id="UP000195766">
    <property type="component" value="Unassembled WGS sequence"/>
</dbReference>
<protein>
    <submittedName>
        <fullName evidence="2">Mobile element protein</fullName>
    </submittedName>
</protein>
<dbReference type="InterPro" id="IPR036397">
    <property type="entry name" value="RNaseH_sf"/>
</dbReference>
<dbReference type="SUPFAM" id="SSF53098">
    <property type="entry name" value="Ribonuclease H-like"/>
    <property type="match status" value="1"/>
</dbReference>
<sequence length="131" mass="14283">MIVSDNGTEFTSTAILAWAQDHGVDWHYIAPGKPTQNGFVESFNGRMRDELLNESLFFSLDHARQKVAAWALDYNTRRPHSSIGYLTPEAFAASLTATGRPAAQDESCAVRPVAHPTLRGVTNPRTLVAAG</sequence>
<dbReference type="PANTHER" id="PTHR47515">
    <property type="entry name" value="LOW CALCIUM RESPONSE LOCUS PROTEIN T"/>
    <property type="match status" value="1"/>
</dbReference>
<dbReference type="GO" id="GO:0015074">
    <property type="term" value="P:DNA integration"/>
    <property type="evidence" value="ECO:0007669"/>
    <property type="project" value="InterPro"/>
</dbReference>
<gene>
    <name evidence="2" type="ORF">FM111_09680</name>
</gene>
<evidence type="ECO:0000313" key="3">
    <source>
        <dbReference type="Proteomes" id="UP000195766"/>
    </source>
</evidence>
<dbReference type="PANTHER" id="PTHR47515:SF1">
    <property type="entry name" value="BLR2054 PROTEIN"/>
    <property type="match status" value="1"/>
</dbReference>
<name>A0A1R4G5S4_BREDI</name>
<dbReference type="InterPro" id="IPR001584">
    <property type="entry name" value="Integrase_cat-core"/>
</dbReference>
<dbReference type="InterPro" id="IPR012337">
    <property type="entry name" value="RNaseH-like_sf"/>
</dbReference>
<dbReference type="AlphaFoldDB" id="A0A1R4G5S4"/>
<accession>A0A1R4G5S4</accession>
<dbReference type="Pfam" id="PF13683">
    <property type="entry name" value="rve_3"/>
    <property type="match status" value="1"/>
</dbReference>
<dbReference type="Gene3D" id="3.30.420.10">
    <property type="entry name" value="Ribonuclease H-like superfamily/Ribonuclease H"/>
    <property type="match status" value="1"/>
</dbReference>
<feature type="domain" description="Integrase catalytic" evidence="1">
    <location>
        <begin position="1"/>
        <end position="95"/>
    </location>
</feature>
<organism evidence="2 3">
    <name type="scientific">Brevundimonas diminuta 3F5N</name>
    <dbReference type="NCBI Taxonomy" id="1255603"/>
    <lineage>
        <taxon>Bacteria</taxon>
        <taxon>Pseudomonadati</taxon>
        <taxon>Pseudomonadota</taxon>
        <taxon>Alphaproteobacteria</taxon>
        <taxon>Caulobacterales</taxon>
        <taxon>Caulobacteraceae</taxon>
        <taxon>Brevundimonas</taxon>
    </lineage>
</organism>